<sequence>MILRIAIFICLALALFFGYVWAFTLYGGQGQGEVGAIIYGPIMLLSFGLLFVFWALMTWLAWLRHRKTWLAIVIFLALPIFAVVWNFSINPVKDIEKRCALIRAERFVDARLEALASVPQTVETLKAERERFAKDAPRTPRNDYDGPIHRTKARYYILNSLYLGIIFDDPLSHSYRENPPVQPECTQFPQIFADVYDPDMHQDRYIQYCGVPQAVVAPYVNSLL</sequence>
<dbReference type="Proteomes" id="UP000777935">
    <property type="component" value="Unassembled WGS sequence"/>
</dbReference>
<proteinExistence type="predicted"/>
<comment type="caution">
    <text evidence="2">The sequence shown here is derived from an EMBL/GenBank/DDBJ whole genome shotgun (WGS) entry which is preliminary data.</text>
</comment>
<keyword evidence="1" id="KW-1133">Transmembrane helix</keyword>
<evidence type="ECO:0000313" key="3">
    <source>
        <dbReference type="Proteomes" id="UP000777935"/>
    </source>
</evidence>
<dbReference type="RefSeq" id="WP_174139824.1">
    <property type="nucleotide sequence ID" value="NZ_JABUFE010000016.1"/>
</dbReference>
<evidence type="ECO:0000256" key="1">
    <source>
        <dbReference type="SAM" id="Phobius"/>
    </source>
</evidence>
<reference evidence="2 3" key="1">
    <citation type="submission" date="2020-06" db="EMBL/GenBank/DDBJ databases">
        <title>Sulfitobacter algicola sp. nov., isolated from green algae.</title>
        <authorList>
            <person name="Wang C."/>
        </authorList>
    </citation>
    <scope>NUCLEOTIDE SEQUENCE [LARGE SCALE GENOMIC DNA]</scope>
    <source>
        <strain evidence="2 3">1151</strain>
    </source>
</reference>
<keyword evidence="1" id="KW-0472">Membrane</keyword>
<feature type="transmembrane region" description="Helical" evidence="1">
    <location>
        <begin position="38"/>
        <end position="62"/>
    </location>
</feature>
<gene>
    <name evidence="2" type="ORF">HRQ87_17950</name>
</gene>
<evidence type="ECO:0000313" key="2">
    <source>
        <dbReference type="EMBL" id="NSX56670.1"/>
    </source>
</evidence>
<organism evidence="2 3">
    <name type="scientific">Parasulfitobacter algicola</name>
    <dbReference type="NCBI Taxonomy" id="2614809"/>
    <lineage>
        <taxon>Bacteria</taxon>
        <taxon>Pseudomonadati</taxon>
        <taxon>Pseudomonadota</taxon>
        <taxon>Alphaproteobacteria</taxon>
        <taxon>Rhodobacterales</taxon>
        <taxon>Roseobacteraceae</taxon>
        <taxon>Parasulfitobacter</taxon>
    </lineage>
</organism>
<name>A0ABX2IVX7_9RHOB</name>
<keyword evidence="1" id="KW-0812">Transmembrane</keyword>
<keyword evidence="3" id="KW-1185">Reference proteome</keyword>
<dbReference type="EMBL" id="JABUFE010000016">
    <property type="protein sequence ID" value="NSX56670.1"/>
    <property type="molecule type" value="Genomic_DNA"/>
</dbReference>
<feature type="transmembrane region" description="Helical" evidence="1">
    <location>
        <begin position="69"/>
        <end position="89"/>
    </location>
</feature>
<accession>A0ABX2IVX7</accession>
<protein>
    <submittedName>
        <fullName evidence="2">Uncharacterized protein</fullName>
    </submittedName>
</protein>